<keyword evidence="6" id="KW-1185">Reference proteome</keyword>
<accession>A0A427YBD2</accession>
<feature type="compositionally biased region" description="Basic residues" evidence="2">
    <location>
        <begin position="258"/>
        <end position="268"/>
    </location>
</feature>
<dbReference type="InterPro" id="IPR001199">
    <property type="entry name" value="Cyt_B5-like_heme/steroid-bd"/>
</dbReference>
<dbReference type="GO" id="GO:0016020">
    <property type="term" value="C:membrane"/>
    <property type="evidence" value="ECO:0007669"/>
    <property type="project" value="TreeGrafter"/>
</dbReference>
<keyword evidence="3" id="KW-1133">Transmembrane helix</keyword>
<evidence type="ECO:0000313" key="5">
    <source>
        <dbReference type="EMBL" id="RSH88408.1"/>
    </source>
</evidence>
<feature type="transmembrane region" description="Helical" evidence="3">
    <location>
        <begin position="88"/>
        <end position="106"/>
    </location>
</feature>
<evidence type="ECO:0000259" key="4">
    <source>
        <dbReference type="SMART" id="SM01117"/>
    </source>
</evidence>
<evidence type="ECO:0000256" key="1">
    <source>
        <dbReference type="ARBA" id="ARBA00038357"/>
    </source>
</evidence>
<dbReference type="Pfam" id="PF00173">
    <property type="entry name" value="Cyt-b5"/>
    <property type="match status" value="1"/>
</dbReference>
<reference evidence="5 6" key="1">
    <citation type="submission" date="2018-11" db="EMBL/GenBank/DDBJ databases">
        <title>Genome sequence of Apiotrichum porosum DSM 27194.</title>
        <authorList>
            <person name="Aliyu H."/>
            <person name="Gorte O."/>
            <person name="Ochsenreither K."/>
        </authorList>
    </citation>
    <scope>NUCLEOTIDE SEQUENCE [LARGE SCALE GENOMIC DNA]</scope>
    <source>
        <strain evidence="5 6">DSM 27194</strain>
    </source>
</reference>
<sequence length="268" mass="29706">MTDVYSNTDADNFPGARERTRPGSAPGEIHDTVVDVNGKRVSNKPANSAILAGQKARLEREERQRAKAAQPKTTKPQAQSSSSILPKLFLLAIFIPLLSHFFTGTWDFEMGPTVRYHVRKVWTHPANPFAPELQKFTAVQLSRYDGTDPKLPIYLSIGGEIYDVSANPRMYGKGGAYNMMAGRDASRAFITGCFQTHLTHDLRGLSEQELKGITSWQTFFDKNEKYFKIGKAILPPIDRNSPIPPPCNVQGGDEAPAHHKKGGKKPTK</sequence>
<feature type="compositionally biased region" description="Polar residues" evidence="2">
    <location>
        <begin position="71"/>
        <end position="80"/>
    </location>
</feature>
<dbReference type="GeneID" id="39585495"/>
<evidence type="ECO:0000256" key="3">
    <source>
        <dbReference type="SAM" id="Phobius"/>
    </source>
</evidence>
<comment type="caution">
    <text evidence="5">The sequence shown here is derived from an EMBL/GenBank/DDBJ whole genome shotgun (WGS) entry which is preliminary data.</text>
</comment>
<feature type="compositionally biased region" description="Basic and acidic residues" evidence="2">
    <location>
        <begin position="56"/>
        <end position="65"/>
    </location>
</feature>
<proteinExistence type="inferred from homology"/>
<evidence type="ECO:0000313" key="6">
    <source>
        <dbReference type="Proteomes" id="UP000279236"/>
    </source>
</evidence>
<dbReference type="GO" id="GO:0012505">
    <property type="term" value="C:endomembrane system"/>
    <property type="evidence" value="ECO:0007669"/>
    <property type="project" value="TreeGrafter"/>
</dbReference>
<evidence type="ECO:0000256" key="2">
    <source>
        <dbReference type="SAM" id="MobiDB-lite"/>
    </source>
</evidence>
<dbReference type="InterPro" id="IPR050577">
    <property type="entry name" value="MAPR/NEUFC/NENF-like"/>
</dbReference>
<comment type="similarity">
    <text evidence="1">Belongs to the cytochrome b5 family. MAPR subfamily.</text>
</comment>
<organism evidence="5 6">
    <name type="scientific">Apiotrichum porosum</name>
    <dbReference type="NCBI Taxonomy" id="105984"/>
    <lineage>
        <taxon>Eukaryota</taxon>
        <taxon>Fungi</taxon>
        <taxon>Dikarya</taxon>
        <taxon>Basidiomycota</taxon>
        <taxon>Agaricomycotina</taxon>
        <taxon>Tremellomycetes</taxon>
        <taxon>Trichosporonales</taxon>
        <taxon>Trichosporonaceae</taxon>
        <taxon>Apiotrichum</taxon>
    </lineage>
</organism>
<gene>
    <name evidence="5" type="ORF">EHS24_000952</name>
</gene>
<dbReference type="PANTHER" id="PTHR10281:SF76">
    <property type="entry name" value="CALCUTTA CUP-RELATED"/>
    <property type="match status" value="1"/>
</dbReference>
<dbReference type="SMART" id="SM01117">
    <property type="entry name" value="Cyt-b5"/>
    <property type="match status" value="1"/>
</dbReference>
<keyword evidence="3" id="KW-0812">Transmembrane</keyword>
<feature type="region of interest" description="Disordered" evidence="2">
    <location>
        <begin position="239"/>
        <end position="268"/>
    </location>
</feature>
<dbReference type="RefSeq" id="XP_028480616.1">
    <property type="nucleotide sequence ID" value="XM_028616759.1"/>
</dbReference>
<dbReference type="SUPFAM" id="SSF55856">
    <property type="entry name" value="Cytochrome b5-like heme/steroid binding domain"/>
    <property type="match status" value="1"/>
</dbReference>
<dbReference type="PANTHER" id="PTHR10281">
    <property type="entry name" value="MEMBRANE-ASSOCIATED PROGESTERONE RECEPTOR COMPONENT-RELATED"/>
    <property type="match status" value="1"/>
</dbReference>
<feature type="domain" description="Cytochrome b5 heme-binding" evidence="4">
    <location>
        <begin position="136"/>
        <end position="233"/>
    </location>
</feature>
<protein>
    <recommendedName>
        <fullName evidence="4">Cytochrome b5 heme-binding domain-containing protein</fullName>
    </recommendedName>
</protein>
<dbReference type="Gene3D" id="3.10.120.10">
    <property type="entry name" value="Cytochrome b5-like heme/steroid binding domain"/>
    <property type="match status" value="1"/>
</dbReference>
<keyword evidence="3" id="KW-0472">Membrane</keyword>
<dbReference type="OrthoDB" id="10257697at2759"/>
<dbReference type="InterPro" id="IPR036400">
    <property type="entry name" value="Cyt_B5-like_heme/steroid_sf"/>
</dbReference>
<dbReference type="Proteomes" id="UP000279236">
    <property type="component" value="Unassembled WGS sequence"/>
</dbReference>
<dbReference type="EMBL" id="RSCE01000001">
    <property type="protein sequence ID" value="RSH88408.1"/>
    <property type="molecule type" value="Genomic_DNA"/>
</dbReference>
<dbReference type="AlphaFoldDB" id="A0A427YBD2"/>
<feature type="region of interest" description="Disordered" evidence="2">
    <location>
        <begin position="1"/>
        <end position="80"/>
    </location>
</feature>
<name>A0A427YBD2_9TREE</name>
<feature type="compositionally biased region" description="Polar residues" evidence="2">
    <location>
        <begin position="1"/>
        <end position="10"/>
    </location>
</feature>